<evidence type="ECO:0000256" key="1">
    <source>
        <dbReference type="SAM" id="Phobius"/>
    </source>
</evidence>
<accession>A0A951MDA1</accession>
<keyword evidence="1" id="KW-0472">Membrane</keyword>
<dbReference type="InterPro" id="IPR021516">
    <property type="entry name" value="DUF3179"/>
</dbReference>
<keyword evidence="1" id="KW-0812">Transmembrane</keyword>
<feature type="transmembrane region" description="Helical" evidence="1">
    <location>
        <begin position="43"/>
        <end position="60"/>
    </location>
</feature>
<comment type="caution">
    <text evidence="2">The sequence shown here is derived from an EMBL/GenBank/DDBJ whole genome shotgun (WGS) entry which is preliminary data.</text>
</comment>
<protein>
    <submittedName>
        <fullName evidence="2">DUF3179 domain-containing protein</fullName>
    </submittedName>
</protein>
<dbReference type="Proteomes" id="UP000727490">
    <property type="component" value="Unassembled WGS sequence"/>
</dbReference>
<evidence type="ECO:0000313" key="3">
    <source>
        <dbReference type="Proteomes" id="UP000727490"/>
    </source>
</evidence>
<dbReference type="RefSeq" id="WP_219287884.1">
    <property type="nucleotide sequence ID" value="NZ_RPHB01000003.1"/>
</dbReference>
<dbReference type="EMBL" id="RPHB01000003">
    <property type="protein sequence ID" value="MBW3467620.1"/>
    <property type="molecule type" value="Genomic_DNA"/>
</dbReference>
<feature type="transmembrane region" description="Helical" evidence="1">
    <location>
        <begin position="67"/>
        <end position="87"/>
    </location>
</feature>
<keyword evidence="1" id="KW-1133">Transmembrane helix</keyword>
<keyword evidence="3" id="KW-1185">Reference proteome</keyword>
<name>A0A951MDA1_9BACT</name>
<gene>
    <name evidence="2" type="ORF">EGN73_07300</name>
</gene>
<dbReference type="AlphaFoldDB" id="A0A951MDA1"/>
<proteinExistence type="predicted"/>
<evidence type="ECO:0000313" key="2">
    <source>
        <dbReference type="EMBL" id="MBW3467620.1"/>
    </source>
</evidence>
<dbReference type="Pfam" id="PF11376">
    <property type="entry name" value="DUF3179"/>
    <property type="match status" value="1"/>
</dbReference>
<organism evidence="2 3">
    <name type="scientific">Arthrospiribacter ruber</name>
    <dbReference type="NCBI Taxonomy" id="2487934"/>
    <lineage>
        <taxon>Bacteria</taxon>
        <taxon>Pseudomonadati</taxon>
        <taxon>Bacteroidota</taxon>
        <taxon>Cytophagia</taxon>
        <taxon>Cytophagales</taxon>
        <taxon>Cyclobacteriaceae</taxon>
        <taxon>Arthrospiribacter</taxon>
    </lineage>
</organism>
<sequence length="382" mass="43270">MKAYFFTGFIGLSLLEVARVYFIMPMPGSQQWDSLELAYFLQSYRWIGRFLFGAMVILGAKSAFSSAIWIAIPISLVAIAVIFTFNFKMTAEKMFQEPKNLTFSGFDQKSLSDSSLVLVTAHNGGAKAYPIRYIAYHHQVRDKIAGKDILVTYCSVCRSGRIFEPLIKGKTENFRLIGMDHFNAMFEDESTKSWWQQANGEAITGPLKGYQLPEVSSSQMSLGKFFSLYPYGQVMDADPNFLSKFDSLGKYEFGLSTGKLTKRDSLSWKDKSWVVGIKVLGKTKAYDWNDLKAQKLILDQIGEKPIALVLSEDQNSFRAFLRPSSQEEISLAPGDKIIFGQDTLNFNGENTRTGTLELVPITAYQEFWHSWRTFNPATEVYH</sequence>
<reference evidence="2 3" key="1">
    <citation type="journal article" date="2020" name="Syst. Appl. Microbiol.">
        <title>Arthrospiribacter ruber gen. nov., sp. nov., a novel bacterium isolated from Arthrospira cultures.</title>
        <authorList>
            <person name="Waleron M."/>
            <person name="Misztak A."/>
            <person name="Waleron M.M."/>
            <person name="Furmaniak M."/>
            <person name="Mrozik A."/>
            <person name="Waleron K."/>
        </authorList>
    </citation>
    <scope>NUCLEOTIDE SEQUENCE [LARGE SCALE GENOMIC DNA]</scope>
    <source>
        <strain evidence="2 3">DPMB0001</strain>
    </source>
</reference>